<reference evidence="8 9" key="1">
    <citation type="submission" date="2018-10" db="EMBL/GenBank/DDBJ databases">
        <authorList>
            <person name="Zhang X."/>
        </authorList>
    </citation>
    <scope>NUCLEOTIDE SEQUENCE [LARGE SCALE GENOMIC DNA]</scope>
    <source>
        <strain evidence="8 9">SK-G1</strain>
    </source>
</reference>
<evidence type="ECO:0000256" key="3">
    <source>
        <dbReference type="ARBA" id="ARBA00022692"/>
    </source>
</evidence>
<feature type="transmembrane region" description="Helical" evidence="6">
    <location>
        <begin position="46"/>
        <end position="65"/>
    </location>
</feature>
<evidence type="ECO:0000256" key="1">
    <source>
        <dbReference type="ARBA" id="ARBA00004651"/>
    </source>
</evidence>
<evidence type="ECO:0000256" key="6">
    <source>
        <dbReference type="SAM" id="Phobius"/>
    </source>
</evidence>
<keyword evidence="4 6" id="KW-1133">Transmembrane helix</keyword>
<keyword evidence="9" id="KW-1185">Reference proteome</keyword>
<keyword evidence="2" id="KW-0813">Transport</keyword>
<evidence type="ECO:0000256" key="4">
    <source>
        <dbReference type="ARBA" id="ARBA00022989"/>
    </source>
</evidence>
<evidence type="ECO:0000313" key="9">
    <source>
        <dbReference type="Proteomes" id="UP000280960"/>
    </source>
</evidence>
<dbReference type="InterPro" id="IPR036259">
    <property type="entry name" value="MFS_trans_sf"/>
</dbReference>
<organism evidence="8 9">
    <name type="scientific">Biomaibacter acetigenes</name>
    <dbReference type="NCBI Taxonomy" id="2316383"/>
    <lineage>
        <taxon>Bacteria</taxon>
        <taxon>Bacillati</taxon>
        <taxon>Bacillota</taxon>
        <taxon>Clostridia</taxon>
        <taxon>Thermosediminibacterales</taxon>
        <taxon>Tepidanaerobacteraceae</taxon>
        <taxon>Biomaibacter</taxon>
    </lineage>
</organism>
<keyword evidence="3 6" id="KW-0812">Transmembrane</keyword>
<dbReference type="Proteomes" id="UP000280960">
    <property type="component" value="Chromosome"/>
</dbReference>
<dbReference type="KEGG" id="bacg:D2962_10085"/>
<sequence>MAFLNETVSDSLKGTISGAYYLFWGIGFFFGPVIVGKLGEVSHNNIGFYVFALALLIEAVVMMIFSKQSFRKEAIGNISK</sequence>
<feature type="domain" description="Major facilitator superfamily (MFS) profile" evidence="7">
    <location>
        <begin position="1"/>
        <end position="70"/>
    </location>
</feature>
<name>A0A3G2R746_9FIRM</name>
<dbReference type="GO" id="GO:0022857">
    <property type="term" value="F:transmembrane transporter activity"/>
    <property type="evidence" value="ECO:0007669"/>
    <property type="project" value="InterPro"/>
</dbReference>
<protein>
    <recommendedName>
        <fullName evidence="7">Major facilitator superfamily (MFS) profile domain-containing protein</fullName>
    </recommendedName>
</protein>
<feature type="transmembrane region" description="Helical" evidence="6">
    <location>
        <begin position="12"/>
        <end position="34"/>
    </location>
</feature>
<evidence type="ECO:0000259" key="7">
    <source>
        <dbReference type="PROSITE" id="PS50850"/>
    </source>
</evidence>
<dbReference type="AlphaFoldDB" id="A0A3G2R746"/>
<evidence type="ECO:0000313" key="8">
    <source>
        <dbReference type="EMBL" id="AYO30918.1"/>
    </source>
</evidence>
<evidence type="ECO:0000256" key="5">
    <source>
        <dbReference type="ARBA" id="ARBA00023136"/>
    </source>
</evidence>
<dbReference type="PROSITE" id="PS50850">
    <property type="entry name" value="MFS"/>
    <property type="match status" value="1"/>
</dbReference>
<comment type="subcellular location">
    <subcellularLocation>
        <location evidence="1">Cell membrane</location>
        <topology evidence="1">Multi-pass membrane protein</topology>
    </subcellularLocation>
</comment>
<dbReference type="GO" id="GO:0005886">
    <property type="term" value="C:plasma membrane"/>
    <property type="evidence" value="ECO:0007669"/>
    <property type="project" value="UniProtKB-SubCell"/>
</dbReference>
<dbReference type="EMBL" id="CP033169">
    <property type="protein sequence ID" value="AYO30918.1"/>
    <property type="molecule type" value="Genomic_DNA"/>
</dbReference>
<dbReference type="SUPFAM" id="SSF103473">
    <property type="entry name" value="MFS general substrate transporter"/>
    <property type="match status" value="1"/>
</dbReference>
<evidence type="ECO:0000256" key="2">
    <source>
        <dbReference type="ARBA" id="ARBA00022448"/>
    </source>
</evidence>
<accession>A0A3G2R746</accession>
<gene>
    <name evidence="8" type="ORF">D2962_10085</name>
</gene>
<dbReference type="InterPro" id="IPR020846">
    <property type="entry name" value="MFS_dom"/>
</dbReference>
<keyword evidence="5 6" id="KW-0472">Membrane</keyword>
<proteinExistence type="predicted"/>
<dbReference type="Gene3D" id="1.20.1250.20">
    <property type="entry name" value="MFS general substrate transporter like domains"/>
    <property type="match status" value="1"/>
</dbReference>